<name>A7AT97_BABBO</name>
<dbReference type="VEuPathDB" id="PiroplasmaDB:BBOV_II002020"/>
<keyword evidence="4" id="KW-1185">Reference proteome</keyword>
<dbReference type="InterPro" id="IPR020864">
    <property type="entry name" value="MACPF"/>
</dbReference>
<dbReference type="STRING" id="5865.A7AT97"/>
<feature type="domain" description="MACPF" evidence="2">
    <location>
        <begin position="64"/>
        <end position="386"/>
    </location>
</feature>
<feature type="chain" id="PRO_5002704835" evidence="1">
    <location>
        <begin position="23"/>
        <end position="420"/>
    </location>
</feature>
<dbReference type="AlphaFoldDB" id="A7AT97"/>
<evidence type="ECO:0000256" key="1">
    <source>
        <dbReference type="SAM" id="SignalP"/>
    </source>
</evidence>
<evidence type="ECO:0000313" key="3">
    <source>
        <dbReference type="EMBL" id="EDO06158.1"/>
    </source>
</evidence>
<dbReference type="OMA" id="NDEHAFT"/>
<dbReference type="Proteomes" id="UP000002173">
    <property type="component" value="Chromosome 2"/>
</dbReference>
<dbReference type="TCDB" id="1.C.39.6.4">
    <property type="family name" value="the membrane attack complex/perforin (macpf) family"/>
</dbReference>
<reference evidence="3 4" key="1">
    <citation type="journal article" date="2007" name="PLoS Pathog.">
        <title>Genome sequence of Babesia bovis and comparative analysis of apicomplexan hemoprotozoa.</title>
        <authorList>
            <person name="Brayton K.A."/>
            <person name="Lau A.O.T."/>
            <person name="Herndon D.R."/>
            <person name="Hannick L."/>
            <person name="Kappmeyer L.S."/>
            <person name="Berens S.J."/>
            <person name="Bidwell S.L."/>
            <person name="Brown W.C."/>
            <person name="Crabtree J."/>
            <person name="Fadrosh D."/>
            <person name="Feldblum T."/>
            <person name="Forberger H.A."/>
            <person name="Haas B.J."/>
            <person name="Howell J.M."/>
            <person name="Khouri H."/>
            <person name="Koo H."/>
            <person name="Mann D.J."/>
            <person name="Norimine J."/>
            <person name="Paulsen I.T."/>
            <person name="Radune D."/>
            <person name="Ren Q."/>
            <person name="Smith R.K. Jr."/>
            <person name="Suarez C.E."/>
            <person name="White O."/>
            <person name="Wortman J.R."/>
            <person name="Knowles D.P. Jr."/>
            <person name="McElwain T.F."/>
            <person name="Nene V.M."/>
        </authorList>
    </citation>
    <scope>NUCLEOTIDE SEQUENCE [LARGE SCALE GENOMIC DNA]</scope>
    <source>
        <strain evidence="3">T2Bo</strain>
    </source>
</reference>
<dbReference type="EMBL" id="AAXT01000003">
    <property type="protein sequence ID" value="EDO06158.1"/>
    <property type="molecule type" value="Genomic_DNA"/>
</dbReference>
<evidence type="ECO:0000259" key="2">
    <source>
        <dbReference type="PROSITE" id="PS51412"/>
    </source>
</evidence>
<dbReference type="PROSITE" id="PS51412">
    <property type="entry name" value="MACPF_2"/>
    <property type="match status" value="1"/>
</dbReference>
<comment type="caution">
    <text evidence="3">The sequence shown here is derived from an EMBL/GenBank/DDBJ whole genome shotgun (WGS) entry which is preliminary data.</text>
</comment>
<protein>
    <submittedName>
        <fullName evidence="3">Mac/perforin domain containing protein</fullName>
    </submittedName>
</protein>
<keyword evidence="1" id="KW-0732">Signal</keyword>
<sequence>MLTHYVNLCYVIFLVLFKANRCLNHVVVDAQNTIDDVESQTNVVNNGDAIPDISDIDFDDLVSVEIHGDEFDKGTPGMDYLGIGYDAIKGNTMGGEESLLDPGYRAPIINFNWRKSAEGYSPSLNAVYPLYGWVRPVYSCGRSSKIQEIENLDELKKVFSANASIKGDIPAVAFSASAKYKNASEKLAHKTERMDTTSSFMEAMKSLEPLPDTVKKMCSAHDMIDDMTKSECIPLKKWIKFFEMFGTHYVHQLLLGGKLIQTLKINASKLQALKNDSIDVDLVVSSVLGSSSASLLADKVVNKYKLDELGAKSITVIGGNMPNTPITDAEYAIWGNSVAENPMPIGIVGDSLKNLMDKNLRDSYSLAIHKYAELNGATYETLMKLENGGRTGLMKENARKVKKFLLGFHYSSILKVDYWE</sequence>
<dbReference type="Pfam" id="PF01823">
    <property type="entry name" value="MACPF"/>
    <property type="match status" value="1"/>
</dbReference>
<feature type="signal peptide" evidence="1">
    <location>
        <begin position="1"/>
        <end position="22"/>
    </location>
</feature>
<gene>
    <name evidence="3" type="ORF">BBOV_II002020</name>
</gene>
<proteinExistence type="predicted"/>
<accession>A7AT97</accession>
<dbReference type="eggNOG" id="ENOG502S7UT">
    <property type="taxonomic scope" value="Eukaryota"/>
</dbReference>
<organism evidence="3 4">
    <name type="scientific">Babesia bovis</name>
    <dbReference type="NCBI Taxonomy" id="5865"/>
    <lineage>
        <taxon>Eukaryota</taxon>
        <taxon>Sar</taxon>
        <taxon>Alveolata</taxon>
        <taxon>Apicomplexa</taxon>
        <taxon>Aconoidasida</taxon>
        <taxon>Piroplasmida</taxon>
        <taxon>Babesiidae</taxon>
        <taxon>Babesia</taxon>
    </lineage>
</organism>
<evidence type="ECO:0000313" key="4">
    <source>
        <dbReference type="Proteomes" id="UP000002173"/>
    </source>
</evidence>
<dbReference type="InParanoid" id="A7AT97"/>